<evidence type="ECO:0000313" key="1">
    <source>
        <dbReference type="EMBL" id="KAK2714839.1"/>
    </source>
</evidence>
<keyword evidence="2" id="KW-1185">Reference proteome</keyword>
<name>A0AA88L6L8_ARTSF</name>
<organism evidence="1 2">
    <name type="scientific">Artemia franciscana</name>
    <name type="common">Brine shrimp</name>
    <name type="synonym">Artemia sanfranciscana</name>
    <dbReference type="NCBI Taxonomy" id="6661"/>
    <lineage>
        <taxon>Eukaryota</taxon>
        <taxon>Metazoa</taxon>
        <taxon>Ecdysozoa</taxon>
        <taxon>Arthropoda</taxon>
        <taxon>Crustacea</taxon>
        <taxon>Branchiopoda</taxon>
        <taxon>Anostraca</taxon>
        <taxon>Artemiidae</taxon>
        <taxon>Artemia</taxon>
    </lineage>
</organism>
<dbReference type="Proteomes" id="UP001187531">
    <property type="component" value="Unassembled WGS sequence"/>
</dbReference>
<comment type="caution">
    <text evidence="1">The sequence shown here is derived from an EMBL/GenBank/DDBJ whole genome shotgun (WGS) entry which is preliminary data.</text>
</comment>
<dbReference type="EMBL" id="JAVRJZ010000013">
    <property type="protein sequence ID" value="KAK2714839.1"/>
    <property type="molecule type" value="Genomic_DNA"/>
</dbReference>
<protein>
    <submittedName>
        <fullName evidence="1">Uncharacterized protein</fullName>
    </submittedName>
</protein>
<reference evidence="1" key="1">
    <citation type="submission" date="2023-07" db="EMBL/GenBank/DDBJ databases">
        <title>Chromosome-level genome assembly of Artemia franciscana.</title>
        <authorList>
            <person name="Jo E."/>
        </authorList>
    </citation>
    <scope>NUCLEOTIDE SEQUENCE</scope>
    <source>
        <tissue evidence="1">Whole body</tissue>
    </source>
</reference>
<gene>
    <name evidence="1" type="ORF">QYM36_009145</name>
</gene>
<accession>A0AA88L6L8</accession>
<sequence>MSENYIGTAHIEFSKMKDYEEKDIASVNFTRVNDEEREVPVGRLQFKMEELDPARDEMMRVMPSLDPNFDKLCSNCLSCDSKDLFNKKISKDFQKCEKHIQKFKRSL</sequence>
<proteinExistence type="predicted"/>
<evidence type="ECO:0000313" key="2">
    <source>
        <dbReference type="Proteomes" id="UP001187531"/>
    </source>
</evidence>
<dbReference type="AlphaFoldDB" id="A0AA88L6L8"/>